<feature type="region of interest" description="Disordered" evidence="1">
    <location>
        <begin position="1"/>
        <end position="36"/>
    </location>
</feature>
<sequence>MMSQKELMEDRTSAASTPFQPQLEQAALPQCKQSPHRLSSTTKQQWDFIGNTTVQEHCEKSNQPTCPLSPSPSLLTELDSWLVVTCYIVNQATVRQTGG</sequence>
<gene>
    <name evidence="2" type="ORF">GW7_10980</name>
</gene>
<feature type="compositionally biased region" description="Polar residues" evidence="1">
    <location>
        <begin position="13"/>
        <end position="23"/>
    </location>
</feature>
<evidence type="ECO:0000256" key="1">
    <source>
        <dbReference type="SAM" id="MobiDB-lite"/>
    </source>
</evidence>
<organism evidence="2 3">
    <name type="scientific">Heterocephalus glaber</name>
    <name type="common">Naked mole rat</name>
    <dbReference type="NCBI Taxonomy" id="10181"/>
    <lineage>
        <taxon>Eukaryota</taxon>
        <taxon>Metazoa</taxon>
        <taxon>Chordata</taxon>
        <taxon>Craniata</taxon>
        <taxon>Vertebrata</taxon>
        <taxon>Euteleostomi</taxon>
        <taxon>Mammalia</taxon>
        <taxon>Eutheria</taxon>
        <taxon>Euarchontoglires</taxon>
        <taxon>Glires</taxon>
        <taxon>Rodentia</taxon>
        <taxon>Hystricomorpha</taxon>
        <taxon>Bathyergidae</taxon>
        <taxon>Heterocephalus</taxon>
    </lineage>
</organism>
<name>G5C4A4_HETGA</name>
<dbReference type="AlphaFoldDB" id="G5C4A4"/>
<dbReference type="InParanoid" id="G5C4A4"/>
<protein>
    <submittedName>
        <fullName evidence="2">Uncharacterized protein</fullName>
    </submittedName>
</protein>
<evidence type="ECO:0000313" key="2">
    <source>
        <dbReference type="EMBL" id="EHB16365.1"/>
    </source>
</evidence>
<proteinExistence type="predicted"/>
<dbReference type="EMBL" id="JH173288">
    <property type="protein sequence ID" value="EHB16365.1"/>
    <property type="molecule type" value="Genomic_DNA"/>
</dbReference>
<feature type="compositionally biased region" description="Basic and acidic residues" evidence="1">
    <location>
        <begin position="1"/>
        <end position="12"/>
    </location>
</feature>
<dbReference type="Proteomes" id="UP000006813">
    <property type="component" value="Unassembled WGS sequence"/>
</dbReference>
<accession>G5C4A4</accession>
<reference evidence="2 3" key="1">
    <citation type="journal article" date="2011" name="Nature">
        <title>Genome sequencing reveals insights into physiology and longevity of the naked mole rat.</title>
        <authorList>
            <person name="Kim E.B."/>
            <person name="Fang X."/>
            <person name="Fushan A.A."/>
            <person name="Huang Z."/>
            <person name="Lobanov A.V."/>
            <person name="Han L."/>
            <person name="Marino S.M."/>
            <person name="Sun X."/>
            <person name="Turanov A.A."/>
            <person name="Yang P."/>
            <person name="Yim S.H."/>
            <person name="Zhao X."/>
            <person name="Kasaikina M.V."/>
            <person name="Stoletzki N."/>
            <person name="Peng C."/>
            <person name="Polak P."/>
            <person name="Xiong Z."/>
            <person name="Kiezun A."/>
            <person name="Zhu Y."/>
            <person name="Chen Y."/>
            <person name="Kryukov G.V."/>
            <person name="Zhang Q."/>
            <person name="Peshkin L."/>
            <person name="Yang L."/>
            <person name="Bronson R.T."/>
            <person name="Buffenstein R."/>
            <person name="Wang B."/>
            <person name="Han C."/>
            <person name="Li Q."/>
            <person name="Chen L."/>
            <person name="Zhao W."/>
            <person name="Sunyaev S.R."/>
            <person name="Park T.J."/>
            <person name="Zhang G."/>
            <person name="Wang J."/>
            <person name="Gladyshev V.N."/>
        </authorList>
    </citation>
    <scope>NUCLEOTIDE SEQUENCE [LARGE SCALE GENOMIC DNA]</scope>
</reference>
<evidence type="ECO:0000313" key="3">
    <source>
        <dbReference type="Proteomes" id="UP000006813"/>
    </source>
</evidence>